<evidence type="ECO:0000313" key="1">
    <source>
        <dbReference type="EnsemblPlants" id="KQK86939"/>
    </source>
</evidence>
<dbReference type="EMBL" id="AGNK02005355">
    <property type="status" value="NOT_ANNOTATED_CDS"/>
    <property type="molecule type" value="Genomic_DNA"/>
</dbReference>
<reference evidence="1" key="2">
    <citation type="submission" date="2018-08" db="UniProtKB">
        <authorList>
            <consortium name="EnsemblPlants"/>
        </authorList>
    </citation>
    <scope>IDENTIFICATION</scope>
    <source>
        <strain evidence="1">Yugu1</strain>
    </source>
</reference>
<dbReference type="AlphaFoldDB" id="K4AP55"/>
<evidence type="ECO:0000313" key="2">
    <source>
        <dbReference type="Proteomes" id="UP000004995"/>
    </source>
</evidence>
<dbReference type="Gramene" id="KQK86939">
    <property type="protein sequence ID" value="KQK86939"/>
    <property type="gene ID" value="SETIT_040703mg"/>
</dbReference>
<dbReference type="Proteomes" id="UP000004995">
    <property type="component" value="Unassembled WGS sequence"/>
</dbReference>
<proteinExistence type="predicted"/>
<reference evidence="2" key="1">
    <citation type="journal article" date="2012" name="Nat. Biotechnol.">
        <title>Reference genome sequence of the model plant Setaria.</title>
        <authorList>
            <person name="Bennetzen J.L."/>
            <person name="Schmutz J."/>
            <person name="Wang H."/>
            <person name="Percifield R."/>
            <person name="Hawkins J."/>
            <person name="Pontaroli A.C."/>
            <person name="Estep M."/>
            <person name="Feng L."/>
            <person name="Vaughn J.N."/>
            <person name="Grimwood J."/>
            <person name="Jenkins J."/>
            <person name="Barry K."/>
            <person name="Lindquist E."/>
            <person name="Hellsten U."/>
            <person name="Deshpande S."/>
            <person name="Wang X."/>
            <person name="Wu X."/>
            <person name="Mitros T."/>
            <person name="Triplett J."/>
            <person name="Yang X."/>
            <person name="Ye C.Y."/>
            <person name="Mauro-Herrera M."/>
            <person name="Wang L."/>
            <person name="Li P."/>
            <person name="Sharma M."/>
            <person name="Sharma R."/>
            <person name="Ronald P.C."/>
            <person name="Panaud O."/>
            <person name="Kellogg E.A."/>
            <person name="Brutnell T.P."/>
            <person name="Doust A.N."/>
            <person name="Tuskan G.A."/>
            <person name="Rokhsar D."/>
            <person name="Devos K.M."/>
        </authorList>
    </citation>
    <scope>NUCLEOTIDE SEQUENCE [LARGE SCALE GENOMIC DNA]</scope>
    <source>
        <strain evidence="2">cv. Yugu1</strain>
    </source>
</reference>
<protein>
    <submittedName>
        <fullName evidence="1">Uncharacterized protein</fullName>
    </submittedName>
</protein>
<dbReference type="HOGENOM" id="CLU_3393103_0_0_1"/>
<keyword evidence="2" id="KW-1185">Reference proteome</keyword>
<sequence length="32" mass="3871">MLNSYMRLCTRSILEGELQVWSRDENILSLWN</sequence>
<organism evidence="1 2">
    <name type="scientific">Setaria italica</name>
    <name type="common">Foxtail millet</name>
    <name type="synonym">Panicum italicum</name>
    <dbReference type="NCBI Taxonomy" id="4555"/>
    <lineage>
        <taxon>Eukaryota</taxon>
        <taxon>Viridiplantae</taxon>
        <taxon>Streptophyta</taxon>
        <taxon>Embryophyta</taxon>
        <taxon>Tracheophyta</taxon>
        <taxon>Spermatophyta</taxon>
        <taxon>Magnoliopsida</taxon>
        <taxon>Liliopsida</taxon>
        <taxon>Poales</taxon>
        <taxon>Poaceae</taxon>
        <taxon>PACMAD clade</taxon>
        <taxon>Panicoideae</taxon>
        <taxon>Panicodae</taxon>
        <taxon>Paniceae</taxon>
        <taxon>Cenchrinae</taxon>
        <taxon>Setaria</taxon>
    </lineage>
</organism>
<dbReference type="EnsemblPlants" id="KQK86939">
    <property type="protein sequence ID" value="KQK86939"/>
    <property type="gene ID" value="SETIT_040703mg"/>
</dbReference>
<name>K4AP55_SETIT</name>
<dbReference type="InParanoid" id="K4AP55"/>
<accession>K4AP55</accession>